<evidence type="ECO:0000256" key="1">
    <source>
        <dbReference type="ARBA" id="ARBA00022737"/>
    </source>
</evidence>
<dbReference type="VEuPathDB" id="FungiDB:RhiirA1_458571"/>
<dbReference type="VEuPathDB" id="FungiDB:FUN_016374"/>
<dbReference type="PANTHER" id="PTHR10582">
    <property type="entry name" value="TRANSIENT RECEPTOR POTENTIAL ION CHANNEL PROTEIN"/>
    <property type="match status" value="1"/>
</dbReference>
<keyword evidence="3" id="KW-0472">Membrane</keyword>
<evidence type="ECO:0008006" key="6">
    <source>
        <dbReference type="Google" id="ProtNLM"/>
    </source>
</evidence>
<feature type="transmembrane region" description="Helical" evidence="3">
    <location>
        <begin position="747"/>
        <end position="769"/>
    </location>
</feature>
<keyword evidence="1" id="KW-0677">Repeat</keyword>
<protein>
    <recommendedName>
        <fullName evidence="6">Ion transport domain-containing protein</fullName>
    </recommendedName>
</protein>
<dbReference type="PANTHER" id="PTHR10582:SF2">
    <property type="entry name" value="INACTIVE"/>
    <property type="match status" value="1"/>
</dbReference>
<name>A0A2I1H3S0_9GLOM</name>
<gene>
    <name evidence="4" type="ORF">RhiirA4_471776</name>
</gene>
<feature type="transmembrane region" description="Helical" evidence="3">
    <location>
        <begin position="640"/>
        <end position="663"/>
    </location>
</feature>
<keyword evidence="3" id="KW-1133">Transmembrane helix</keyword>
<feature type="transmembrane region" description="Helical" evidence="3">
    <location>
        <begin position="856"/>
        <end position="881"/>
    </location>
</feature>
<dbReference type="GO" id="GO:0005886">
    <property type="term" value="C:plasma membrane"/>
    <property type="evidence" value="ECO:0007669"/>
    <property type="project" value="TreeGrafter"/>
</dbReference>
<dbReference type="GO" id="GO:0098703">
    <property type="term" value="P:calcium ion import across plasma membrane"/>
    <property type="evidence" value="ECO:0007669"/>
    <property type="project" value="TreeGrafter"/>
</dbReference>
<feature type="region of interest" description="Disordered" evidence="2">
    <location>
        <begin position="1107"/>
        <end position="1131"/>
    </location>
</feature>
<evidence type="ECO:0000256" key="3">
    <source>
        <dbReference type="SAM" id="Phobius"/>
    </source>
</evidence>
<dbReference type="GO" id="GO:0005216">
    <property type="term" value="F:monoatomic ion channel activity"/>
    <property type="evidence" value="ECO:0007669"/>
    <property type="project" value="InterPro"/>
</dbReference>
<accession>A0A2I1H3S0</accession>
<evidence type="ECO:0000313" key="5">
    <source>
        <dbReference type="Proteomes" id="UP000234323"/>
    </source>
</evidence>
<feature type="transmembrane region" description="Helical" evidence="3">
    <location>
        <begin position="709"/>
        <end position="727"/>
    </location>
</feature>
<sequence length="1131" mass="135106">MELETAAKKCENKDEPIKQQLYSDKFSVSRLHFCYTQGINIIDLFYMENGLRITSKKFDEIKQIYLLEFFNSDKKLFIIGECLKGKIVSIIWDIYNTAEYDGMIYSVLEKIENKLEGKNEKIGKEEKFISADEKMICTEPWMLDKYREIPYCLYHNKEGKRTETLQLIVGRSTVQIWHQINSDDENIDKDDLPNKGEPFLEYIWTNRIPIDQERKETGLRIETFENYVTSSGLHDTLNDKYDFHLKVYWYERESAKITEEEDKKLKEIEDNKNDTIKDSVKLKRKEKVIEKKDIIEKFRAIRHACRALEHLNKRYISNRLANNYIRIHKYEKIIGYIKHIIWKFAKHEPENFKLLYEKLDEFNKVFKGQKEDKTRYIPSNKLWPGKGFLIDDDLYFNEGNDKLKDNEKIVPENNMELAIYHCRGRELKDTIIIAYLLEYYSRHATDCAGWMCTVSKAIPLLFKYNYDDYARKLFFKECFANQDHFSVQDPNEIIPAEYLERRNHDIKFRAFRPMVNLKSNKIKWYDYIRNLLKIFNNYIIKSYENFDNDLGKSPLALRMVPLPNFTVNSFESKKREYNWINNIVNFFCHIFLPRLYQIKRHDRTKLSPFSRMILYENNDDIYYNPAIEAVINFHWNKARFFFFSLFLRLLVHIICFELISWAYLNNSTIINEKFLIGLIVMFYYLAIYLLITQIYQISNRGFRRYFSDVFNAFDTYSIILSVTIMTIMIKKFRFSDGFGSVTETDKIITGISITTFILWIELIIYFRLVNDFIITYIFYMVIILRTIFPFFIFMLTVVIALVHTKFLLLGNTGFTKNSTNLTLADESSIDFIPSNFFDTLTATWTSGELFQDGFSFLNFCAYTLVVLILTNMMIAFMGGAYEKAEIKGRKILLRYKANLIADYEALYHFHYWASEPEPKYIYYVGQSKILEEWLDSKKDQDAIYKDTEEKTTSTKFNFKEKDYDKHLILTYNEQNLEIGKVKNMKNDLNGIIEWLVNYHKVQKNEKEINIESIENMKLNDIKNILIDEELCPRCGKLDEDWEHIWICEANEMENEEAVKVREINFEFIRILEQPSTVLLGKNRYWELIREKERGIAKKDLKKSKVKLKENLPEDEEEGKKNKNNEKQTKMK</sequence>
<evidence type="ECO:0000256" key="2">
    <source>
        <dbReference type="SAM" id="MobiDB-lite"/>
    </source>
</evidence>
<feature type="transmembrane region" description="Helical" evidence="3">
    <location>
        <begin position="776"/>
        <end position="802"/>
    </location>
</feature>
<comment type="caution">
    <text evidence="4">The sequence shown here is derived from an EMBL/GenBank/DDBJ whole genome shotgun (WGS) entry which is preliminary data.</text>
</comment>
<organism evidence="4 5">
    <name type="scientific">Rhizophagus irregularis</name>
    <dbReference type="NCBI Taxonomy" id="588596"/>
    <lineage>
        <taxon>Eukaryota</taxon>
        <taxon>Fungi</taxon>
        <taxon>Fungi incertae sedis</taxon>
        <taxon>Mucoromycota</taxon>
        <taxon>Glomeromycotina</taxon>
        <taxon>Glomeromycetes</taxon>
        <taxon>Glomerales</taxon>
        <taxon>Glomeraceae</taxon>
        <taxon>Rhizophagus</taxon>
    </lineage>
</organism>
<dbReference type="VEuPathDB" id="FungiDB:RhiirFUN_013126"/>
<feature type="transmembrane region" description="Helical" evidence="3">
    <location>
        <begin position="675"/>
        <end position="697"/>
    </location>
</feature>
<dbReference type="InterPro" id="IPR024862">
    <property type="entry name" value="TRPV"/>
</dbReference>
<keyword evidence="5" id="KW-1185">Reference proteome</keyword>
<reference evidence="4 5" key="1">
    <citation type="submission" date="2015-10" db="EMBL/GenBank/DDBJ databases">
        <title>Genome analyses suggest a sexual origin of heterokaryosis in a supposedly ancient asexual fungus.</title>
        <authorList>
            <person name="Ropars J."/>
            <person name="Sedzielewska K."/>
            <person name="Noel J."/>
            <person name="Charron P."/>
            <person name="Farinelli L."/>
            <person name="Marton T."/>
            <person name="Kruger M."/>
            <person name="Pelin A."/>
            <person name="Brachmann A."/>
            <person name="Corradi N."/>
        </authorList>
    </citation>
    <scope>NUCLEOTIDE SEQUENCE [LARGE SCALE GENOMIC DNA]</scope>
    <source>
        <strain evidence="4 5">A4</strain>
    </source>
</reference>
<proteinExistence type="predicted"/>
<dbReference type="Proteomes" id="UP000234323">
    <property type="component" value="Unassembled WGS sequence"/>
</dbReference>
<keyword evidence="3" id="KW-0812">Transmembrane</keyword>
<dbReference type="EMBL" id="LLXI01001405">
    <property type="protein sequence ID" value="PKY53511.1"/>
    <property type="molecule type" value="Genomic_DNA"/>
</dbReference>
<dbReference type="AlphaFoldDB" id="A0A2I1H3S0"/>
<evidence type="ECO:0000313" key="4">
    <source>
        <dbReference type="EMBL" id="PKY53511.1"/>
    </source>
</evidence>
<feature type="transmembrane region" description="Helical" evidence="3">
    <location>
        <begin position="579"/>
        <end position="596"/>
    </location>
</feature>